<dbReference type="PANTHER" id="PTHR43630">
    <property type="entry name" value="POLY-BETA-1,6-N-ACETYL-D-GLUCOSAMINE SYNTHASE"/>
    <property type="match status" value="1"/>
</dbReference>
<feature type="transmembrane region" description="Helical" evidence="4">
    <location>
        <begin position="6"/>
        <end position="32"/>
    </location>
</feature>
<accession>A0A412TSS1</accession>
<feature type="transmembrane region" description="Helical" evidence="4">
    <location>
        <begin position="363"/>
        <end position="381"/>
    </location>
</feature>
<keyword evidence="3 6" id="KW-0808">Transferase</keyword>
<evidence type="ECO:0000259" key="5">
    <source>
        <dbReference type="Pfam" id="PF00535"/>
    </source>
</evidence>
<evidence type="ECO:0000313" key="7">
    <source>
        <dbReference type="Proteomes" id="UP000284243"/>
    </source>
</evidence>
<evidence type="ECO:0000256" key="2">
    <source>
        <dbReference type="ARBA" id="ARBA00022676"/>
    </source>
</evidence>
<evidence type="ECO:0000313" key="6">
    <source>
        <dbReference type="EMBL" id="RGU56621.1"/>
    </source>
</evidence>
<dbReference type="Proteomes" id="UP000284243">
    <property type="component" value="Unassembled WGS sequence"/>
</dbReference>
<dbReference type="SUPFAM" id="SSF53448">
    <property type="entry name" value="Nucleotide-diphospho-sugar transferases"/>
    <property type="match status" value="1"/>
</dbReference>
<comment type="caution">
    <text evidence="6">The sequence shown here is derived from an EMBL/GenBank/DDBJ whole genome shotgun (WGS) entry which is preliminary data.</text>
</comment>
<dbReference type="GO" id="GO:0016757">
    <property type="term" value="F:glycosyltransferase activity"/>
    <property type="evidence" value="ECO:0007669"/>
    <property type="project" value="UniProtKB-KW"/>
</dbReference>
<keyword evidence="4" id="KW-0812">Transmembrane</keyword>
<feature type="transmembrane region" description="Helical" evidence="4">
    <location>
        <begin position="301"/>
        <end position="324"/>
    </location>
</feature>
<organism evidence="6 7">
    <name type="scientific">Odoribacter splanchnicus</name>
    <dbReference type="NCBI Taxonomy" id="28118"/>
    <lineage>
        <taxon>Bacteria</taxon>
        <taxon>Pseudomonadati</taxon>
        <taxon>Bacteroidota</taxon>
        <taxon>Bacteroidia</taxon>
        <taxon>Bacteroidales</taxon>
        <taxon>Odoribacteraceae</taxon>
        <taxon>Odoribacter</taxon>
    </lineage>
</organism>
<feature type="transmembrane region" description="Helical" evidence="4">
    <location>
        <begin position="330"/>
        <end position="351"/>
    </location>
</feature>
<keyword evidence="2" id="KW-0328">Glycosyltransferase</keyword>
<dbReference type="InterPro" id="IPR029044">
    <property type="entry name" value="Nucleotide-diphossugar_trans"/>
</dbReference>
<evidence type="ECO:0000256" key="3">
    <source>
        <dbReference type="ARBA" id="ARBA00022679"/>
    </source>
</evidence>
<name>A0A412TSS1_9BACT</name>
<dbReference type="EMBL" id="QRYC01000009">
    <property type="protein sequence ID" value="RGU56621.1"/>
    <property type="molecule type" value="Genomic_DNA"/>
</dbReference>
<feature type="domain" description="Glycosyltransferase 2-like" evidence="5">
    <location>
        <begin position="54"/>
        <end position="217"/>
    </location>
</feature>
<dbReference type="CDD" id="cd06439">
    <property type="entry name" value="CESA_like_1"/>
    <property type="match status" value="1"/>
</dbReference>
<comment type="similarity">
    <text evidence="1">Belongs to the glycosyltransferase 2 family.</text>
</comment>
<evidence type="ECO:0000256" key="4">
    <source>
        <dbReference type="SAM" id="Phobius"/>
    </source>
</evidence>
<evidence type="ECO:0000256" key="1">
    <source>
        <dbReference type="ARBA" id="ARBA00006739"/>
    </source>
</evidence>
<dbReference type="PANTHER" id="PTHR43630:SF1">
    <property type="entry name" value="POLY-BETA-1,6-N-ACETYL-D-GLUCOSAMINE SYNTHASE"/>
    <property type="match status" value="1"/>
</dbReference>
<proteinExistence type="inferred from homology"/>
<reference evidence="6 7" key="1">
    <citation type="submission" date="2018-08" db="EMBL/GenBank/DDBJ databases">
        <title>A genome reference for cultivated species of the human gut microbiota.</title>
        <authorList>
            <person name="Zou Y."/>
            <person name="Xue W."/>
            <person name="Luo G."/>
        </authorList>
    </citation>
    <scope>NUCLEOTIDE SEQUENCE [LARGE SCALE GENOMIC DNA]</scope>
    <source>
        <strain evidence="6 7">AF16-14</strain>
    </source>
</reference>
<keyword evidence="4" id="KW-1133">Transmembrane helix</keyword>
<gene>
    <name evidence="6" type="ORF">DWW57_08745</name>
</gene>
<dbReference type="RefSeq" id="WP_118160269.1">
    <property type="nucleotide sequence ID" value="NZ_QRYC01000009.1"/>
</dbReference>
<protein>
    <submittedName>
        <fullName evidence="6">Glycosyltransferase family 2 protein</fullName>
    </submittedName>
</protein>
<dbReference type="Gene3D" id="3.90.550.10">
    <property type="entry name" value="Spore Coat Polysaccharide Biosynthesis Protein SpsA, Chain A"/>
    <property type="match status" value="1"/>
</dbReference>
<dbReference type="AlphaFoldDB" id="A0A412TSS1"/>
<dbReference type="InterPro" id="IPR001173">
    <property type="entry name" value="Glyco_trans_2-like"/>
</dbReference>
<keyword evidence="4" id="KW-0472">Membrane</keyword>
<sequence>MQPFFTEFFFWFCTAIVFYTYLGYGLILYVLVHIKTIFYPAPVLNWEGDLPSITVLIAAYNEEKVVEEKMANCRALNYPQGKLQVVWITDGSNDHTNEKLARYPEVKVLYRPQRQGKTAALNRAVPLIDTPYIVFTDANTILNTEAILEIVQCFGSEKTGGVAGEKRISVKDKDNATAGGEGFYWKYESRLKAWDSQLYSTVGAAGELFAIRRELFEPMPPDTLLDDFILSMRIAEKGYKIAYCDRAYALEDSSADIKNEEKRKIRIAAGGLQSIGRLRHLLIPNPFHLGLLRFQYISHRVLRWSVTPVVLFLLIPLNLLLAFWPGFSTSYFILFLLQGLFYSMAFIGHIMQRKNIEIKGLFIPYYFVFMNLNVLKAFFYLKSHKGQGIWEKAERRIG</sequence>
<dbReference type="Pfam" id="PF00535">
    <property type="entry name" value="Glycos_transf_2"/>
    <property type="match status" value="1"/>
</dbReference>